<accession>A0A2V4HMD6</accession>
<feature type="domain" description="Dermonecrotic toxin N-terminal" evidence="2">
    <location>
        <begin position="449"/>
        <end position="710"/>
    </location>
</feature>
<comment type="caution">
    <text evidence="3">The sequence shown here is derived from an EMBL/GenBank/DDBJ whole genome shotgun (WGS) entry which is preliminary data.</text>
</comment>
<dbReference type="InterPro" id="IPR046673">
    <property type="entry name" value="ToxA_N"/>
</dbReference>
<dbReference type="Proteomes" id="UP000247620">
    <property type="component" value="Unassembled WGS sequence"/>
</dbReference>
<reference evidence="3 4" key="1">
    <citation type="submission" date="2018-06" db="EMBL/GenBank/DDBJ databases">
        <title>Pseudomonas diversity within urban Lake Michigan freshwaters.</title>
        <authorList>
            <person name="Batrich M."/>
            <person name="Hatzopoulos T."/>
            <person name="Putonti C."/>
        </authorList>
    </citation>
    <scope>NUCLEOTIDE SEQUENCE [LARGE SCALE GENOMIC DNA]</scope>
    <source>
        <strain evidence="3 4">LBp-160603</strain>
    </source>
</reference>
<keyword evidence="1" id="KW-0175">Coiled coil</keyword>
<feature type="coiled-coil region" evidence="1">
    <location>
        <begin position="1405"/>
        <end position="1432"/>
    </location>
</feature>
<evidence type="ECO:0000313" key="3">
    <source>
        <dbReference type="EMBL" id="PYB79068.1"/>
    </source>
</evidence>
<evidence type="ECO:0000256" key="1">
    <source>
        <dbReference type="SAM" id="Coils"/>
    </source>
</evidence>
<proteinExistence type="predicted"/>
<gene>
    <name evidence="3" type="ORF">DMX07_18320</name>
</gene>
<sequence>MDNPESQRSDHRQLFIETPTCEPGTLIFSIEGESTLTLYSPGSSETLSYHLSRQALESKLGQTTYTPVDSIEKGFDTLFESLESSLLATLDHDPGESLGNAVTALALADQLYSDWRHPTVFAMPFALESAEDDAPSGHSLFELSPFGMEAPWSRRVQLVALQLKKLAQLSQQDLEEYQRQQGILHKAREAAQTQIETILASAKWHSDARPVTAPPALLTAHGQALLAHARMKRLLGELAPGVLALVESLFNSNDDGALTASPVLRSAPSKPAGSPREQVLHDGVVIARRTLLNTPDTRQPFAIYWLGGHGGLLQCDDQAVLARYLFQHGTELSLRFEPIVGDSLAYALDTQLTHARQAWQTLQNEKGLDAAAAELPQARQTLGLHLQVPWLGTREAALSHLKDEQQLTSRLGSSPSAFAKMTEEVRTSFKTMANDYLAALRDSQALMDRDLPERTAFCQKWVSKTLIQDFDGFDGGRILLQLPLSTSWRNHPVVGSGAPGTPTRPVLTASRETEEVTLESLLLQNIDSTLLERLSFAKPKRADGQPPGQAIEKGLDRAYLHDLARRLDLAGRYESALHTVFSDPTESEYAHAYRRECLIAPHRLMLKLQNLLYHQRGDLDSVGHAILCVAIDADSRSAFQADGHDIQLLPAQLTAGGKDTDEQPTTLSGVTFIEDRASKVTLLYCPDHPTHGLRQYDSLEQARLALFDERDDYLVSRALSGNPGAHRTRLREARARHFDRMIGVGTAWPITTSLAAHLLEAHRGRLVMEHRATSRANLDLFFEHLAGQSAGVLIGFKIALGAIPFLGLPISAYDAFVSASEVVGAFSKGSPGDVLQAINDLIVSLIDVAMDLLGGGIGINVALLRRADRMRRAHGLGQGTIRLRQDSSPQRSLDRFTGLEYQLPLSLEGLQPAKHGKYRGIYRHAEGHFILVGNQPYKVSWDSTARTWQLDGNTRHKWKRAIAQDEHGEWDTHFALYGVHRQGAGVGGGQALGRVADTLEPLWPAVIRERLPRWWRDHAYRQHNRLRDSITRDMQLLQPRANELNQQMKRALEQQGKLDPSLKASLKSTIADAERIHRDCEAFQQVSAGRIRKRAKDQANDLAILICNGHQRLSGEARTQLTLVMDEIESLKLRLHQKSTELSPGLDDKQFQVIFEQLSNLRARMNKARQNALAAVDDIREQVAHLRSWRKQVQQIGEHKDLFKTIDSTLSVFSDPVLNFMAIGQLTALLLKPGQAMSGASIRLQFQMKEPRTTLDRALYALHQLGETKASATQRATIITASLQHSERFRHQLKYWLGSYATYLDPAAAQRLESSLTAYEAHFKGLLLNKTKPAALASKKGTRQPRVFETIDNRLLVGEPDQHSPNVYRITGVNGRTEIYHQDRSGKFTLTNPDTGPSVGPTVSLKELRAEARRQLDELQAYRGKVQQYANQGMDGTSLDDLMQFKANDLENLASRIAEQANDDSLVQQLRDMAQASTRHGKALRVDYIIGTRHPNSAHLDYLHDAGLVRIEKEGGLVELRQTSDGRRDFLQEFVVLDTRETSPRPLWYAHFHFNKANPSFDDFVKAHLKTVPQRRLGREWQDSHVEQIWRGELTRVIARKHFTALF</sequence>
<evidence type="ECO:0000259" key="2">
    <source>
        <dbReference type="Pfam" id="PF20178"/>
    </source>
</evidence>
<evidence type="ECO:0000313" key="4">
    <source>
        <dbReference type="Proteomes" id="UP000247620"/>
    </source>
</evidence>
<dbReference type="EMBL" id="QJRO01000013">
    <property type="protein sequence ID" value="PYB79068.1"/>
    <property type="molecule type" value="Genomic_DNA"/>
</dbReference>
<name>A0A2V4HMD6_9PSED</name>
<protein>
    <recommendedName>
        <fullName evidence="2">Dermonecrotic toxin N-terminal domain-containing protein</fullName>
    </recommendedName>
</protein>
<dbReference type="Pfam" id="PF20178">
    <property type="entry name" value="ToxA_N"/>
    <property type="match status" value="1"/>
</dbReference>
<organism evidence="3 4">
    <name type="scientific">Pseudomonas soli</name>
    <dbReference type="NCBI Taxonomy" id="1306993"/>
    <lineage>
        <taxon>Bacteria</taxon>
        <taxon>Pseudomonadati</taxon>
        <taxon>Pseudomonadota</taxon>
        <taxon>Gammaproteobacteria</taxon>
        <taxon>Pseudomonadales</taxon>
        <taxon>Pseudomonadaceae</taxon>
        <taxon>Pseudomonas</taxon>
    </lineage>
</organism>